<dbReference type="InterPro" id="IPR050833">
    <property type="entry name" value="Poly_Biosynth_Transport"/>
</dbReference>
<comment type="subcellular location">
    <subcellularLocation>
        <location evidence="1">Cell membrane</location>
        <topology evidence="1">Multi-pass membrane protein</topology>
    </subcellularLocation>
</comment>
<keyword evidence="5 6" id="KW-0472">Membrane</keyword>
<organism evidence="7 8">
    <name type="scientific">Streptococcus caprae</name>
    <dbReference type="NCBI Taxonomy" id="1640501"/>
    <lineage>
        <taxon>Bacteria</taxon>
        <taxon>Bacillati</taxon>
        <taxon>Bacillota</taxon>
        <taxon>Bacilli</taxon>
        <taxon>Lactobacillales</taxon>
        <taxon>Streptococcaceae</taxon>
        <taxon>Streptococcus</taxon>
    </lineage>
</organism>
<comment type="caution">
    <text evidence="7">The sequence shown here is derived from an EMBL/GenBank/DDBJ whole genome shotgun (WGS) entry which is preliminary data.</text>
</comment>
<feature type="transmembrane region" description="Helical" evidence="6">
    <location>
        <begin position="376"/>
        <end position="401"/>
    </location>
</feature>
<name>A0ABV8CSM5_9STRE</name>
<feature type="transmembrane region" description="Helical" evidence="6">
    <location>
        <begin position="413"/>
        <end position="432"/>
    </location>
</feature>
<evidence type="ECO:0000256" key="5">
    <source>
        <dbReference type="ARBA" id="ARBA00023136"/>
    </source>
</evidence>
<evidence type="ECO:0000256" key="1">
    <source>
        <dbReference type="ARBA" id="ARBA00004651"/>
    </source>
</evidence>
<evidence type="ECO:0000313" key="7">
    <source>
        <dbReference type="EMBL" id="MFC3927033.1"/>
    </source>
</evidence>
<feature type="transmembrane region" description="Helical" evidence="6">
    <location>
        <begin position="438"/>
        <end position="460"/>
    </location>
</feature>
<evidence type="ECO:0000256" key="2">
    <source>
        <dbReference type="ARBA" id="ARBA00022475"/>
    </source>
</evidence>
<protein>
    <submittedName>
        <fullName evidence="7">Oligosaccharide flippase family protein</fullName>
    </submittedName>
</protein>
<feature type="transmembrane region" description="Helical" evidence="6">
    <location>
        <begin position="255"/>
        <end position="271"/>
    </location>
</feature>
<keyword evidence="4 6" id="KW-1133">Transmembrane helix</keyword>
<feature type="transmembrane region" description="Helical" evidence="6">
    <location>
        <begin position="177"/>
        <end position="198"/>
    </location>
</feature>
<feature type="transmembrane region" description="Helical" evidence="6">
    <location>
        <begin position="100"/>
        <end position="119"/>
    </location>
</feature>
<dbReference type="PANTHER" id="PTHR30250">
    <property type="entry name" value="PST FAMILY PREDICTED COLANIC ACID TRANSPORTER"/>
    <property type="match status" value="1"/>
</dbReference>
<dbReference type="Proteomes" id="UP001595807">
    <property type="component" value="Unassembled WGS sequence"/>
</dbReference>
<gene>
    <name evidence="7" type="ORF">ACFORF_00080</name>
</gene>
<feature type="transmembrane region" description="Helical" evidence="6">
    <location>
        <begin position="20"/>
        <end position="41"/>
    </location>
</feature>
<feature type="transmembrane region" description="Helical" evidence="6">
    <location>
        <begin position="61"/>
        <end position="79"/>
    </location>
</feature>
<sequence>MSQENQAHATQQQQMLRSTLWSTVGNFASRLLGLVYVIPWYMWLGEHAAEGNSLFAQGYNIYTIFLLISTSGINVAIAKQVAKYNSNGQPELVFPMVRQTIIIMTIFGGILGTGMYLMAPLLAKGSGWGNELVAVVHSLSWALLIFPGMSVIRGFFQGLNNQKPYALSQVAEQIVRVVWMLLATFIIMKLGSGDYVAAIVQSTFAAFISMFASWAVLLYYLAQEGLLKELLIPNKAETSKEIKTGKVLLETLKEAIPFIITGSAIQLFQMVDQFTYVNSMSWFTDYSNTDLQVQYAYMSGNPNKIIMILVAVATSIGGVGIPLLTANYVKKDHKASAQLVLNNLTMLLLVILPAIMGGVLLSRPLYTVFYGMPDNLALGLFIVSLIQTIFLALYAVSSPMIQALSQNRNAIRYFLYGMVLKLVIQVPLIFLFHAYGPLLATALGLALPIYLMLRNVHVVTHFNRQTLMKRSLLIVILTVVMAVVVLLVEWVLGMVYPVSDRVSSVVHLVFSGVIGASVYGLLATWTRLIDHVIGATKAEQLRRKLHLG</sequence>
<dbReference type="RefSeq" id="WP_380424107.1">
    <property type="nucleotide sequence ID" value="NZ_JBHRZV010000001.1"/>
</dbReference>
<evidence type="ECO:0000256" key="3">
    <source>
        <dbReference type="ARBA" id="ARBA00022692"/>
    </source>
</evidence>
<keyword evidence="8" id="KW-1185">Reference proteome</keyword>
<feature type="transmembrane region" description="Helical" evidence="6">
    <location>
        <begin position="504"/>
        <end position="522"/>
    </location>
</feature>
<reference evidence="8" key="1">
    <citation type="journal article" date="2019" name="Int. J. Syst. Evol. Microbiol.">
        <title>The Global Catalogue of Microorganisms (GCM) 10K type strain sequencing project: providing services to taxonomists for standard genome sequencing and annotation.</title>
        <authorList>
            <consortium name="The Broad Institute Genomics Platform"/>
            <consortium name="The Broad Institute Genome Sequencing Center for Infectious Disease"/>
            <person name="Wu L."/>
            <person name="Ma J."/>
        </authorList>
    </citation>
    <scope>NUCLEOTIDE SEQUENCE [LARGE SCALE GENOMIC DNA]</scope>
    <source>
        <strain evidence="8">CCUG 67170</strain>
    </source>
</reference>
<feature type="transmembrane region" description="Helical" evidence="6">
    <location>
        <begin position="341"/>
        <end position="361"/>
    </location>
</feature>
<keyword evidence="3 6" id="KW-0812">Transmembrane</keyword>
<accession>A0ABV8CSM5</accession>
<dbReference type="InterPro" id="IPR002797">
    <property type="entry name" value="Polysacc_synth"/>
</dbReference>
<dbReference type="CDD" id="cd13124">
    <property type="entry name" value="MATE_SpoVB_like"/>
    <property type="match status" value="1"/>
</dbReference>
<dbReference type="EMBL" id="JBHRZV010000001">
    <property type="protein sequence ID" value="MFC3927033.1"/>
    <property type="molecule type" value="Genomic_DNA"/>
</dbReference>
<feature type="transmembrane region" description="Helical" evidence="6">
    <location>
        <begin position="139"/>
        <end position="156"/>
    </location>
</feature>
<feature type="transmembrane region" description="Helical" evidence="6">
    <location>
        <begin position="472"/>
        <end position="492"/>
    </location>
</feature>
<evidence type="ECO:0000313" key="8">
    <source>
        <dbReference type="Proteomes" id="UP001595807"/>
    </source>
</evidence>
<dbReference type="PANTHER" id="PTHR30250:SF21">
    <property type="entry name" value="LIPID II FLIPPASE MURJ"/>
    <property type="match status" value="1"/>
</dbReference>
<dbReference type="Pfam" id="PF01943">
    <property type="entry name" value="Polysacc_synt"/>
    <property type="match status" value="1"/>
</dbReference>
<feature type="transmembrane region" description="Helical" evidence="6">
    <location>
        <begin position="204"/>
        <end position="222"/>
    </location>
</feature>
<feature type="transmembrane region" description="Helical" evidence="6">
    <location>
        <begin position="305"/>
        <end position="329"/>
    </location>
</feature>
<dbReference type="InterPro" id="IPR024923">
    <property type="entry name" value="PG_synth_SpoVB"/>
</dbReference>
<evidence type="ECO:0000256" key="6">
    <source>
        <dbReference type="SAM" id="Phobius"/>
    </source>
</evidence>
<keyword evidence="2" id="KW-1003">Cell membrane</keyword>
<proteinExistence type="predicted"/>
<evidence type="ECO:0000256" key="4">
    <source>
        <dbReference type="ARBA" id="ARBA00022989"/>
    </source>
</evidence>